<accession>A0ABV4NKM2</accession>
<proteinExistence type="predicted"/>
<keyword evidence="2" id="KW-1185">Reference proteome</keyword>
<dbReference type="InterPro" id="IPR021513">
    <property type="entry name" value="Phage_RSL1_Orf186"/>
</dbReference>
<evidence type="ECO:0000313" key="2">
    <source>
        <dbReference type="Proteomes" id="UP001569414"/>
    </source>
</evidence>
<reference evidence="1 2" key="1">
    <citation type="submission" date="2024-08" db="EMBL/GenBank/DDBJ databases">
        <authorList>
            <person name="Ishaq N."/>
        </authorList>
    </citation>
    <scope>NUCLEOTIDE SEQUENCE [LARGE SCALE GENOMIC DNA]</scope>
    <source>
        <strain evidence="1 2">JCM 30400</strain>
    </source>
</reference>
<dbReference type="Proteomes" id="UP001569414">
    <property type="component" value="Unassembled WGS sequence"/>
</dbReference>
<dbReference type="EMBL" id="JBGMEL010000003">
    <property type="protein sequence ID" value="MFA0789870.1"/>
    <property type="molecule type" value="Genomic_DNA"/>
</dbReference>
<evidence type="ECO:0000313" key="1">
    <source>
        <dbReference type="EMBL" id="MFA0789870.1"/>
    </source>
</evidence>
<sequence>MKKADWSKAVTRHSYALNLREGLFRQRDPKAIARSRQAAAESSQQCKSDPYRAGTWLLREGRRALEVAKEALRGFYRGPRRH</sequence>
<name>A0ABV4NKM2_9GAMM</name>
<dbReference type="Pfam" id="PF11373">
    <property type="entry name" value="DUF3175"/>
    <property type="match status" value="1"/>
</dbReference>
<protein>
    <submittedName>
        <fullName evidence="1">DUF3175 domain-containing protein</fullName>
    </submittedName>
</protein>
<dbReference type="RefSeq" id="WP_371842797.1">
    <property type="nucleotide sequence ID" value="NZ_JBGMEL010000003.1"/>
</dbReference>
<comment type="caution">
    <text evidence="1">The sequence shown here is derived from an EMBL/GenBank/DDBJ whole genome shotgun (WGS) entry which is preliminary data.</text>
</comment>
<organism evidence="1 2">
    <name type="scientific">Microbulbifer echini</name>
    <dbReference type="NCBI Taxonomy" id="1529067"/>
    <lineage>
        <taxon>Bacteria</taxon>
        <taxon>Pseudomonadati</taxon>
        <taxon>Pseudomonadota</taxon>
        <taxon>Gammaproteobacteria</taxon>
        <taxon>Cellvibrionales</taxon>
        <taxon>Microbulbiferaceae</taxon>
        <taxon>Microbulbifer</taxon>
    </lineage>
</organism>
<gene>
    <name evidence="1" type="ORF">ACCI51_04880</name>
</gene>